<keyword evidence="5" id="KW-0418">Kinase</keyword>
<dbReference type="EMBL" id="VNIA01000006">
    <property type="protein sequence ID" value="TYP96710.1"/>
    <property type="molecule type" value="Genomic_DNA"/>
</dbReference>
<organism evidence="8 9">
    <name type="scientific">Tenacibaculum adriaticum</name>
    <dbReference type="NCBI Taxonomy" id="413713"/>
    <lineage>
        <taxon>Bacteria</taxon>
        <taxon>Pseudomonadati</taxon>
        <taxon>Bacteroidota</taxon>
        <taxon>Flavobacteriia</taxon>
        <taxon>Flavobacteriales</taxon>
        <taxon>Flavobacteriaceae</taxon>
        <taxon>Tenacibaculum</taxon>
    </lineage>
</organism>
<name>A0A5S5DLA6_9FLAO</name>
<dbReference type="EC" id="2.7.13.3" evidence="2"/>
<evidence type="ECO:0000256" key="5">
    <source>
        <dbReference type="ARBA" id="ARBA00022777"/>
    </source>
</evidence>
<dbReference type="InterPro" id="IPR036890">
    <property type="entry name" value="HATPase_C_sf"/>
</dbReference>
<keyword evidence="9" id="KW-1185">Reference proteome</keyword>
<proteinExistence type="predicted"/>
<reference evidence="8 9" key="1">
    <citation type="submission" date="2019-07" db="EMBL/GenBank/DDBJ databases">
        <title>Genomic Encyclopedia of Type Strains, Phase IV (KMG-IV): sequencing the most valuable type-strain genomes for metagenomic binning, comparative biology and taxonomic classification.</title>
        <authorList>
            <person name="Goeker M."/>
        </authorList>
    </citation>
    <scope>NUCLEOTIDE SEQUENCE [LARGE SCALE GENOMIC DNA]</scope>
    <source>
        <strain evidence="8 9">DSM 18961</strain>
    </source>
</reference>
<dbReference type="InterPro" id="IPR036097">
    <property type="entry name" value="HisK_dim/P_sf"/>
</dbReference>
<dbReference type="GO" id="GO:0007234">
    <property type="term" value="P:osmosensory signaling via phosphorelay pathway"/>
    <property type="evidence" value="ECO:0007669"/>
    <property type="project" value="TreeGrafter"/>
</dbReference>
<evidence type="ECO:0000256" key="1">
    <source>
        <dbReference type="ARBA" id="ARBA00000085"/>
    </source>
</evidence>
<dbReference type="PROSITE" id="PS50109">
    <property type="entry name" value="HIS_KIN"/>
    <property type="match status" value="1"/>
</dbReference>
<dbReference type="InterPro" id="IPR050351">
    <property type="entry name" value="BphY/WalK/GraS-like"/>
</dbReference>
<dbReference type="InterPro" id="IPR003594">
    <property type="entry name" value="HATPase_dom"/>
</dbReference>
<dbReference type="Pfam" id="PF02518">
    <property type="entry name" value="HATPase_c"/>
    <property type="match status" value="1"/>
</dbReference>
<dbReference type="InterPro" id="IPR005467">
    <property type="entry name" value="His_kinase_dom"/>
</dbReference>
<dbReference type="SMART" id="SM00387">
    <property type="entry name" value="HATPase_c"/>
    <property type="match status" value="1"/>
</dbReference>
<comment type="caution">
    <text evidence="8">The sequence shown here is derived from an EMBL/GenBank/DDBJ whole genome shotgun (WGS) entry which is preliminary data.</text>
</comment>
<evidence type="ECO:0000256" key="3">
    <source>
        <dbReference type="ARBA" id="ARBA00022553"/>
    </source>
</evidence>
<dbReference type="SUPFAM" id="SSF55874">
    <property type="entry name" value="ATPase domain of HSP90 chaperone/DNA topoisomerase II/histidine kinase"/>
    <property type="match status" value="1"/>
</dbReference>
<dbReference type="PANTHER" id="PTHR42878">
    <property type="entry name" value="TWO-COMPONENT HISTIDINE KINASE"/>
    <property type="match status" value="1"/>
</dbReference>
<dbReference type="Proteomes" id="UP000323136">
    <property type="component" value="Unassembled WGS sequence"/>
</dbReference>
<gene>
    <name evidence="8" type="ORF">C7447_1066</name>
</gene>
<dbReference type="OrthoDB" id="9781208at2"/>
<dbReference type="InterPro" id="IPR004358">
    <property type="entry name" value="Sig_transdc_His_kin-like_C"/>
</dbReference>
<dbReference type="Pfam" id="PF00512">
    <property type="entry name" value="HisKA"/>
    <property type="match status" value="1"/>
</dbReference>
<dbReference type="PRINTS" id="PR00344">
    <property type="entry name" value="BCTRLSENSOR"/>
</dbReference>
<dbReference type="FunFam" id="3.30.565.10:FF:000006">
    <property type="entry name" value="Sensor histidine kinase WalK"/>
    <property type="match status" value="1"/>
</dbReference>
<dbReference type="SMART" id="SM00388">
    <property type="entry name" value="HisKA"/>
    <property type="match status" value="1"/>
</dbReference>
<evidence type="ECO:0000313" key="8">
    <source>
        <dbReference type="EMBL" id="TYP96710.1"/>
    </source>
</evidence>
<keyword evidence="3" id="KW-0597">Phosphoprotein</keyword>
<sequence>MNSLLERQIRKYLAPQEKASLDLTEFINAIDRSYENYEDQQKMIQRAMIISSEELFEANQKLQGEAIRQSKVIEKLKDVINTLGLYQLPKDQKREEIELDVEKLAKFIDNQAKQIVEANNQKERLLENLEKQNQELNEYAHIVSHDLKSPLRIIDTVTNWLIEDYKDVMNNECQGNLQLILNNVEKMDSLICDILDYSTIDKAETNIYDVDLQHLVTEIINIIHIPAHINVKIIETLPIVKGDKFRLQQLFQNLLINAVNYIDKPKGKVEVGVEERNGFWQFYIRDNGKGIPEMYYEKIFKVFQKLENNEKSTGIGLAIVKKIIDYYGGSISLDSQINKGTTFYFTLPK</sequence>
<dbReference type="GO" id="GO:0000156">
    <property type="term" value="F:phosphorelay response regulator activity"/>
    <property type="evidence" value="ECO:0007669"/>
    <property type="project" value="TreeGrafter"/>
</dbReference>
<feature type="domain" description="Histidine kinase" evidence="7">
    <location>
        <begin position="142"/>
        <end position="349"/>
    </location>
</feature>
<dbReference type="AlphaFoldDB" id="A0A5S5DLA6"/>
<feature type="coiled-coil region" evidence="6">
    <location>
        <begin position="108"/>
        <end position="146"/>
    </location>
</feature>
<dbReference type="InterPro" id="IPR003661">
    <property type="entry name" value="HisK_dim/P_dom"/>
</dbReference>
<evidence type="ECO:0000256" key="6">
    <source>
        <dbReference type="SAM" id="Coils"/>
    </source>
</evidence>
<protein>
    <recommendedName>
        <fullName evidence="2">histidine kinase</fullName>
        <ecNumber evidence="2">2.7.13.3</ecNumber>
    </recommendedName>
</protein>
<dbReference type="CDD" id="cd00082">
    <property type="entry name" value="HisKA"/>
    <property type="match status" value="1"/>
</dbReference>
<accession>A0A5S5DLA6</accession>
<dbReference type="Gene3D" id="3.30.565.10">
    <property type="entry name" value="Histidine kinase-like ATPase, C-terminal domain"/>
    <property type="match status" value="1"/>
</dbReference>
<evidence type="ECO:0000256" key="2">
    <source>
        <dbReference type="ARBA" id="ARBA00012438"/>
    </source>
</evidence>
<keyword evidence="4" id="KW-0808">Transferase</keyword>
<evidence type="ECO:0000259" key="7">
    <source>
        <dbReference type="PROSITE" id="PS50109"/>
    </source>
</evidence>
<evidence type="ECO:0000256" key="4">
    <source>
        <dbReference type="ARBA" id="ARBA00022679"/>
    </source>
</evidence>
<evidence type="ECO:0000313" key="9">
    <source>
        <dbReference type="Proteomes" id="UP000323136"/>
    </source>
</evidence>
<comment type="catalytic activity">
    <reaction evidence="1">
        <text>ATP + protein L-histidine = ADP + protein N-phospho-L-histidine.</text>
        <dbReference type="EC" id="2.7.13.3"/>
    </reaction>
</comment>
<dbReference type="SUPFAM" id="SSF47384">
    <property type="entry name" value="Homodimeric domain of signal transducing histidine kinase"/>
    <property type="match status" value="1"/>
</dbReference>
<dbReference type="PANTHER" id="PTHR42878:SF15">
    <property type="entry name" value="BACTERIOPHYTOCHROME"/>
    <property type="match status" value="1"/>
</dbReference>
<dbReference type="RefSeq" id="WP_148871016.1">
    <property type="nucleotide sequence ID" value="NZ_VNIA01000006.1"/>
</dbReference>
<dbReference type="GO" id="GO:0000155">
    <property type="term" value="F:phosphorelay sensor kinase activity"/>
    <property type="evidence" value="ECO:0007669"/>
    <property type="project" value="InterPro"/>
</dbReference>
<dbReference type="Gene3D" id="1.10.287.130">
    <property type="match status" value="1"/>
</dbReference>
<keyword evidence="6" id="KW-0175">Coiled coil</keyword>
<dbReference type="GO" id="GO:0030295">
    <property type="term" value="F:protein kinase activator activity"/>
    <property type="evidence" value="ECO:0007669"/>
    <property type="project" value="TreeGrafter"/>
</dbReference>